<keyword evidence="8" id="KW-0547">Nucleotide-binding</keyword>
<keyword evidence="13 18" id="KW-0472">Membrane</keyword>
<feature type="domain" description="Response regulatory" evidence="20">
    <location>
        <begin position="523"/>
        <end position="644"/>
    </location>
</feature>
<dbReference type="InterPro" id="IPR004358">
    <property type="entry name" value="Sig_transdc_His_kin-like_C"/>
</dbReference>
<dbReference type="Pfam" id="PF01627">
    <property type="entry name" value="Hpt"/>
    <property type="match status" value="1"/>
</dbReference>
<dbReference type="Pfam" id="PF02518">
    <property type="entry name" value="HATPase_c"/>
    <property type="match status" value="1"/>
</dbReference>
<dbReference type="SMART" id="SM00304">
    <property type="entry name" value="HAMP"/>
    <property type="match status" value="1"/>
</dbReference>
<evidence type="ECO:0000259" key="19">
    <source>
        <dbReference type="PROSITE" id="PS50109"/>
    </source>
</evidence>
<gene>
    <name evidence="23" type="ORF">ACFFJK_12450</name>
</gene>
<feature type="domain" description="HPt" evidence="22">
    <location>
        <begin position="869"/>
        <end position="962"/>
    </location>
</feature>
<dbReference type="Pfam" id="PF00072">
    <property type="entry name" value="Response_reg"/>
    <property type="match status" value="2"/>
</dbReference>
<feature type="modified residue" description="4-aspartylphosphate" evidence="15">
    <location>
        <position position="577"/>
    </location>
</feature>
<dbReference type="SUPFAM" id="SSF158472">
    <property type="entry name" value="HAMP domain-like"/>
    <property type="match status" value="1"/>
</dbReference>
<dbReference type="InterPro" id="IPR001789">
    <property type="entry name" value="Sig_transdc_resp-reg_receiver"/>
</dbReference>
<dbReference type="PROSITE" id="PS50109">
    <property type="entry name" value="HIS_KIN"/>
    <property type="match status" value="1"/>
</dbReference>
<dbReference type="Pfam" id="PF17152">
    <property type="entry name" value="CHASE8"/>
    <property type="match status" value="1"/>
</dbReference>
<evidence type="ECO:0000256" key="7">
    <source>
        <dbReference type="ARBA" id="ARBA00022692"/>
    </source>
</evidence>
<feature type="region of interest" description="Disordered" evidence="17">
    <location>
        <begin position="656"/>
        <end position="698"/>
    </location>
</feature>
<evidence type="ECO:0000256" key="5">
    <source>
        <dbReference type="ARBA" id="ARBA00022553"/>
    </source>
</evidence>
<dbReference type="Gene3D" id="6.10.340.10">
    <property type="match status" value="1"/>
</dbReference>
<dbReference type="InterPro" id="IPR005467">
    <property type="entry name" value="His_kinase_dom"/>
</dbReference>
<dbReference type="SMART" id="SM00388">
    <property type="entry name" value="HisKA"/>
    <property type="match status" value="1"/>
</dbReference>
<evidence type="ECO:0000256" key="10">
    <source>
        <dbReference type="ARBA" id="ARBA00022840"/>
    </source>
</evidence>
<keyword evidence="12" id="KW-0902">Two-component regulatory system</keyword>
<evidence type="ECO:0000259" key="22">
    <source>
        <dbReference type="PROSITE" id="PS50894"/>
    </source>
</evidence>
<comment type="caution">
    <text evidence="23">The sequence shown here is derived from an EMBL/GenBank/DDBJ whole genome shotgun (WGS) entry which is preliminary data.</text>
</comment>
<dbReference type="Gene3D" id="1.10.287.130">
    <property type="match status" value="1"/>
</dbReference>
<reference evidence="23 24" key="1">
    <citation type="submission" date="2024-09" db="EMBL/GenBank/DDBJ databases">
        <authorList>
            <person name="Sun Q."/>
            <person name="Mori K."/>
        </authorList>
    </citation>
    <scope>NUCLEOTIDE SEQUENCE [LARGE SCALE GENOMIC DNA]</scope>
    <source>
        <strain evidence="23 24">CCM 7792</strain>
    </source>
</reference>
<dbReference type="Gene3D" id="3.30.565.10">
    <property type="entry name" value="Histidine kinase-like ATPase, C-terminal domain"/>
    <property type="match status" value="1"/>
</dbReference>
<dbReference type="CDD" id="cd16922">
    <property type="entry name" value="HATPase_EvgS-ArcB-TorS-like"/>
    <property type="match status" value="1"/>
</dbReference>
<evidence type="ECO:0000259" key="20">
    <source>
        <dbReference type="PROSITE" id="PS50110"/>
    </source>
</evidence>
<feature type="compositionally biased region" description="Low complexity" evidence="17">
    <location>
        <begin position="656"/>
        <end position="678"/>
    </location>
</feature>
<keyword evidence="16" id="KW-0175">Coiled coil</keyword>
<evidence type="ECO:0000256" key="1">
    <source>
        <dbReference type="ARBA" id="ARBA00000085"/>
    </source>
</evidence>
<keyword evidence="6" id="KW-0808">Transferase</keyword>
<comment type="subcellular location">
    <subcellularLocation>
        <location evidence="2">Cell membrane</location>
        <topology evidence="2">Multi-pass membrane protein</topology>
    </subcellularLocation>
</comment>
<feature type="transmembrane region" description="Helical" evidence="18">
    <location>
        <begin position="163"/>
        <end position="185"/>
    </location>
</feature>
<dbReference type="SUPFAM" id="SSF52172">
    <property type="entry name" value="CheY-like"/>
    <property type="match status" value="2"/>
</dbReference>
<dbReference type="SMART" id="SM00073">
    <property type="entry name" value="HPT"/>
    <property type="match status" value="1"/>
</dbReference>
<evidence type="ECO:0000256" key="9">
    <source>
        <dbReference type="ARBA" id="ARBA00022777"/>
    </source>
</evidence>
<dbReference type="InterPro" id="IPR003661">
    <property type="entry name" value="HisK_dim/P_dom"/>
</dbReference>
<dbReference type="SUPFAM" id="SSF47384">
    <property type="entry name" value="Homodimeric domain of signal transducing histidine kinase"/>
    <property type="match status" value="1"/>
</dbReference>
<evidence type="ECO:0000256" key="12">
    <source>
        <dbReference type="ARBA" id="ARBA00023012"/>
    </source>
</evidence>
<evidence type="ECO:0000256" key="4">
    <source>
        <dbReference type="ARBA" id="ARBA00022475"/>
    </source>
</evidence>
<evidence type="ECO:0000256" key="16">
    <source>
        <dbReference type="SAM" id="Coils"/>
    </source>
</evidence>
<evidence type="ECO:0000259" key="21">
    <source>
        <dbReference type="PROSITE" id="PS50885"/>
    </source>
</evidence>
<feature type="domain" description="Histidine kinase" evidence="19">
    <location>
        <begin position="283"/>
        <end position="504"/>
    </location>
</feature>
<dbReference type="CDD" id="cd06225">
    <property type="entry name" value="HAMP"/>
    <property type="match status" value="1"/>
</dbReference>
<dbReference type="InterPro" id="IPR036641">
    <property type="entry name" value="HPT_dom_sf"/>
</dbReference>
<dbReference type="PROSITE" id="PS50885">
    <property type="entry name" value="HAMP"/>
    <property type="match status" value="1"/>
</dbReference>
<accession>A0ABV6FGT5</accession>
<evidence type="ECO:0000256" key="11">
    <source>
        <dbReference type="ARBA" id="ARBA00022989"/>
    </source>
</evidence>
<evidence type="ECO:0000256" key="3">
    <source>
        <dbReference type="ARBA" id="ARBA00012438"/>
    </source>
</evidence>
<dbReference type="InterPro" id="IPR008207">
    <property type="entry name" value="Sig_transdc_His_kin_Hpt_dom"/>
</dbReference>
<dbReference type="InterPro" id="IPR036890">
    <property type="entry name" value="HATPase_C_sf"/>
</dbReference>
<comment type="catalytic activity">
    <reaction evidence="1">
        <text>ATP + protein L-histidine = ADP + protein N-phospho-L-histidine.</text>
        <dbReference type="EC" id="2.7.13.3"/>
    </reaction>
</comment>
<keyword evidence="11 18" id="KW-1133">Transmembrane helix</keyword>
<dbReference type="InterPro" id="IPR003594">
    <property type="entry name" value="HATPase_dom"/>
</dbReference>
<dbReference type="SUPFAM" id="SSF47226">
    <property type="entry name" value="Histidine-containing phosphotransfer domain, HPT domain"/>
    <property type="match status" value="1"/>
</dbReference>
<dbReference type="InterPro" id="IPR011006">
    <property type="entry name" value="CheY-like_superfamily"/>
</dbReference>
<feature type="coiled-coil region" evidence="16">
    <location>
        <begin position="235"/>
        <end position="269"/>
    </location>
</feature>
<dbReference type="SMART" id="SM00387">
    <property type="entry name" value="HATPase_c"/>
    <property type="match status" value="1"/>
</dbReference>
<evidence type="ECO:0000256" key="6">
    <source>
        <dbReference type="ARBA" id="ARBA00022679"/>
    </source>
</evidence>
<evidence type="ECO:0000256" key="8">
    <source>
        <dbReference type="ARBA" id="ARBA00022741"/>
    </source>
</evidence>
<keyword evidence="4" id="KW-1003">Cell membrane</keyword>
<dbReference type="PROSITE" id="PS50110">
    <property type="entry name" value="RESPONSE_REGULATORY"/>
    <property type="match status" value="2"/>
</dbReference>
<dbReference type="Gene3D" id="1.20.120.160">
    <property type="entry name" value="HPT domain"/>
    <property type="match status" value="1"/>
</dbReference>
<dbReference type="Pfam" id="PF00672">
    <property type="entry name" value="HAMP"/>
    <property type="match status" value="1"/>
</dbReference>
<evidence type="ECO:0000256" key="14">
    <source>
        <dbReference type="PROSITE-ProRule" id="PRU00110"/>
    </source>
</evidence>
<dbReference type="CDD" id="cd17546">
    <property type="entry name" value="REC_hyHK_CKI1_RcsC-like"/>
    <property type="match status" value="1"/>
</dbReference>
<dbReference type="CDD" id="cd00082">
    <property type="entry name" value="HisKA"/>
    <property type="match status" value="1"/>
</dbReference>
<keyword evidence="5 15" id="KW-0597">Phosphoprotein</keyword>
<feature type="modified residue" description="Phosphohistidine" evidence="14">
    <location>
        <position position="908"/>
    </location>
</feature>
<dbReference type="Pfam" id="PF00512">
    <property type="entry name" value="HisKA"/>
    <property type="match status" value="1"/>
</dbReference>
<dbReference type="PROSITE" id="PS50894">
    <property type="entry name" value="HPT"/>
    <property type="match status" value="1"/>
</dbReference>
<dbReference type="InterPro" id="IPR003660">
    <property type="entry name" value="HAMP_dom"/>
</dbReference>
<evidence type="ECO:0000313" key="23">
    <source>
        <dbReference type="EMBL" id="MFC0252701.1"/>
    </source>
</evidence>
<dbReference type="RefSeq" id="WP_379679505.1">
    <property type="nucleotide sequence ID" value="NZ_JBHLWP010000011.1"/>
</dbReference>
<keyword evidence="7 18" id="KW-0812">Transmembrane</keyword>
<dbReference type="CDD" id="cd00088">
    <property type="entry name" value="HPT"/>
    <property type="match status" value="1"/>
</dbReference>
<organism evidence="23 24">
    <name type="scientific">Massilia consociata</name>
    <dbReference type="NCBI Taxonomy" id="760117"/>
    <lineage>
        <taxon>Bacteria</taxon>
        <taxon>Pseudomonadati</taxon>
        <taxon>Pseudomonadota</taxon>
        <taxon>Betaproteobacteria</taxon>
        <taxon>Burkholderiales</taxon>
        <taxon>Oxalobacteraceae</taxon>
        <taxon>Telluria group</taxon>
        <taxon>Massilia</taxon>
    </lineage>
</organism>
<dbReference type="PANTHER" id="PTHR45339">
    <property type="entry name" value="HYBRID SIGNAL TRANSDUCTION HISTIDINE KINASE J"/>
    <property type="match status" value="1"/>
</dbReference>
<evidence type="ECO:0000313" key="24">
    <source>
        <dbReference type="Proteomes" id="UP001589773"/>
    </source>
</evidence>
<proteinExistence type="predicted"/>
<evidence type="ECO:0000256" key="17">
    <source>
        <dbReference type="SAM" id="MobiDB-lite"/>
    </source>
</evidence>
<protein>
    <recommendedName>
        <fullName evidence="3">histidine kinase</fullName>
        <ecNumber evidence="3">2.7.13.3</ecNumber>
    </recommendedName>
</protein>
<keyword evidence="24" id="KW-1185">Reference proteome</keyword>
<evidence type="ECO:0000256" key="2">
    <source>
        <dbReference type="ARBA" id="ARBA00004651"/>
    </source>
</evidence>
<dbReference type="PANTHER" id="PTHR45339:SF1">
    <property type="entry name" value="HYBRID SIGNAL TRANSDUCTION HISTIDINE KINASE J"/>
    <property type="match status" value="1"/>
</dbReference>
<dbReference type="InterPro" id="IPR036097">
    <property type="entry name" value="HisK_dim/P_sf"/>
</dbReference>
<dbReference type="Gene3D" id="3.40.50.2300">
    <property type="match status" value="2"/>
</dbReference>
<dbReference type="EMBL" id="JBHLWP010000011">
    <property type="protein sequence ID" value="MFC0252701.1"/>
    <property type="molecule type" value="Genomic_DNA"/>
</dbReference>
<keyword evidence="9" id="KW-0418">Kinase</keyword>
<feature type="modified residue" description="4-aspartylphosphate" evidence="15">
    <location>
        <position position="752"/>
    </location>
</feature>
<sequence length="967" mass="104121">MPNFERSSLNQKLTTISLLSTATALLLVFAVFAATSVGNHRKDEAMQLATYAQVIGATSVDHLVLRDRKRATATLAALGAQPDIASAVVYDRHGQPFAHYPMDGEWEAEALDAVDATALAQANAEGQRLLSSRMRLYVPIRDGDVQLGVVMIETDLVATWLDILAGLAVMGLAMLASLGVSVAMAGRFKRSIAEPVTKLIQAAQKVSASQNYSLRIAHQRTDELGQLIDSFNTMMAQIEDRGAALLHHRDELERQVGVRTEQLEKAKNAAEAASRAKSAFLATMSHEIRTPMNGVLGMTEMLLATPLTEAQRNYTTLVKRSGEHLLVIINDILDFSKIEAGKLTIEYINFNLWDLLDDIHNVYTPQAAAKGIGFDFDIANDIPVAICGDPNRLRQIMANLLGNAIKFTEQGRILARVRVAGEDTQSVMLRFEVHDTGIGISREARARLFEAFSQADDSTTRRYGGTGLGLAISKQLVELMGGAIGVDNAPKQGSIFWFTVGFDKRRVDPDAPGHRQHTLEGLRVLVVDEQETSREDVTQQLQAWRASADGAASAAAAYERLLSAARAGRPYDAAVLDMELTHTSGLALAASIKADPGARATHLVLVSPERLAADPVQRRTAGVAYQLIKPARAADLYACLAACAARLHAPASPAAATAPVTSSPAAPGAVAAPVPATPARDRQRAPVPPAAATRPAARARTRRVLLAEDNPVNVEVAKAMLESLGMEAHCARNGKEALQAVRDGSWDAVLMDCQMPVMDGFAATAEIRRHEREAGRPRTLPVIAITANALQGDREACLAAGMDDYLSKPFTQQQLGTVISRWIAVPLAATAHHDDVPPRLPPETAEMVRRDAVNRAALENIRALSRDGGDALVQKVIAAYVGDTPRHLATLRQAISGEDSGSVRRVAHSLKSASANIGATRLATLCKELEQLGRADSVIGADRILTDMEDEFQSVRHSLHAMFEKET</sequence>
<dbReference type="EC" id="2.7.13.3" evidence="3"/>
<dbReference type="Proteomes" id="UP001589773">
    <property type="component" value="Unassembled WGS sequence"/>
</dbReference>
<feature type="domain" description="HAMP" evidence="21">
    <location>
        <begin position="190"/>
        <end position="243"/>
    </location>
</feature>
<keyword evidence="10" id="KW-0067">ATP-binding</keyword>
<name>A0ABV6FGT5_9BURK</name>
<dbReference type="SUPFAM" id="SSF55874">
    <property type="entry name" value="ATPase domain of HSP90 chaperone/DNA topoisomerase II/histidine kinase"/>
    <property type="match status" value="1"/>
</dbReference>
<evidence type="ECO:0000256" key="18">
    <source>
        <dbReference type="SAM" id="Phobius"/>
    </source>
</evidence>
<evidence type="ECO:0000256" key="13">
    <source>
        <dbReference type="ARBA" id="ARBA00023136"/>
    </source>
</evidence>
<dbReference type="PRINTS" id="PR00344">
    <property type="entry name" value="BCTRLSENSOR"/>
</dbReference>
<evidence type="ECO:0000256" key="15">
    <source>
        <dbReference type="PROSITE-ProRule" id="PRU00169"/>
    </source>
</evidence>
<dbReference type="SMART" id="SM00448">
    <property type="entry name" value="REC"/>
    <property type="match status" value="2"/>
</dbReference>
<dbReference type="InterPro" id="IPR033417">
    <property type="entry name" value="CHASE8"/>
</dbReference>
<feature type="domain" description="Response regulatory" evidence="20">
    <location>
        <begin position="703"/>
        <end position="823"/>
    </location>
</feature>